<dbReference type="AlphaFoldDB" id="A0A3P3VSQ9"/>
<evidence type="ECO:0000256" key="3">
    <source>
        <dbReference type="ARBA" id="ARBA00006929"/>
    </source>
</evidence>
<evidence type="ECO:0000256" key="8">
    <source>
        <dbReference type="ARBA" id="ARBA00023143"/>
    </source>
</evidence>
<comment type="function">
    <text evidence="1 11">Assembles around the rod to form the L-ring and probably protects the motor/basal body from shearing forces during rotation.</text>
</comment>
<dbReference type="PANTHER" id="PTHR34933:SF1">
    <property type="entry name" value="FLAGELLAR L-RING PROTEIN"/>
    <property type="match status" value="1"/>
</dbReference>
<evidence type="ECO:0000256" key="10">
    <source>
        <dbReference type="ARBA" id="ARBA00023288"/>
    </source>
</evidence>
<dbReference type="GO" id="GO:0009279">
    <property type="term" value="C:cell outer membrane"/>
    <property type="evidence" value="ECO:0007669"/>
    <property type="project" value="UniProtKB-SubCell"/>
</dbReference>
<keyword evidence="7" id="KW-0564">Palmitate</keyword>
<comment type="subcellular location">
    <subcellularLocation>
        <location evidence="11">Cell outer membrane</location>
        <topology evidence="11">Lipid-anchor</topology>
    </subcellularLocation>
    <subcellularLocation>
        <location evidence="11">Bacterial flagellum basal body</location>
    </subcellularLocation>
    <subcellularLocation>
        <location evidence="2">Membrane</location>
        <topology evidence="2">Lipid-anchor</topology>
    </subcellularLocation>
</comment>
<keyword evidence="13" id="KW-0969">Cilium</keyword>
<dbReference type="HAMAP" id="MF_00415">
    <property type="entry name" value="FlgH"/>
    <property type="match status" value="1"/>
</dbReference>
<comment type="similarity">
    <text evidence="3 11">Belongs to the FlgH family.</text>
</comment>
<evidence type="ECO:0000256" key="9">
    <source>
        <dbReference type="ARBA" id="ARBA00023237"/>
    </source>
</evidence>
<keyword evidence="6 11" id="KW-0472">Membrane</keyword>
<dbReference type="GO" id="GO:0071973">
    <property type="term" value="P:bacterial-type flagellum-dependent cell motility"/>
    <property type="evidence" value="ECO:0007669"/>
    <property type="project" value="InterPro"/>
</dbReference>
<evidence type="ECO:0000256" key="7">
    <source>
        <dbReference type="ARBA" id="ARBA00023139"/>
    </source>
</evidence>
<dbReference type="Proteomes" id="UP000280792">
    <property type="component" value="Unassembled WGS sequence"/>
</dbReference>
<reference evidence="13 14" key="1">
    <citation type="submission" date="2018-08" db="EMBL/GenBank/DDBJ databases">
        <authorList>
            <person name="Khan S.A."/>
        </authorList>
    </citation>
    <scope>NUCLEOTIDE SEQUENCE [LARGE SCALE GENOMIC DNA]</scope>
    <source>
        <strain evidence="13 14">GTF-13</strain>
    </source>
</reference>
<keyword evidence="8 11" id="KW-0975">Bacterial flagellum</keyword>
<evidence type="ECO:0000256" key="11">
    <source>
        <dbReference type="HAMAP-Rule" id="MF_00415"/>
    </source>
</evidence>
<dbReference type="NCBIfam" id="NF001304">
    <property type="entry name" value="PRK00249.1-4"/>
    <property type="match status" value="1"/>
</dbReference>
<evidence type="ECO:0000256" key="5">
    <source>
        <dbReference type="ARBA" id="ARBA00022729"/>
    </source>
</evidence>
<evidence type="ECO:0000313" key="14">
    <source>
        <dbReference type="Proteomes" id="UP000280792"/>
    </source>
</evidence>
<comment type="subunit">
    <text evidence="4 11">The basal body constitutes a major portion of the flagellar organelle and consists of four rings (L,P,S, and M) mounted on a central rod.</text>
</comment>
<dbReference type="GO" id="GO:0003774">
    <property type="term" value="F:cytoskeletal motor activity"/>
    <property type="evidence" value="ECO:0007669"/>
    <property type="project" value="InterPro"/>
</dbReference>
<keyword evidence="9 11" id="KW-0998">Cell outer membrane</keyword>
<organism evidence="13 14">
    <name type="scientific">Aestuariirhabdus litorea</name>
    <dbReference type="NCBI Taxonomy" id="2528527"/>
    <lineage>
        <taxon>Bacteria</taxon>
        <taxon>Pseudomonadati</taxon>
        <taxon>Pseudomonadota</taxon>
        <taxon>Gammaproteobacteria</taxon>
        <taxon>Oceanospirillales</taxon>
        <taxon>Aestuariirhabdaceae</taxon>
        <taxon>Aestuariirhabdus</taxon>
    </lineage>
</organism>
<evidence type="ECO:0000256" key="6">
    <source>
        <dbReference type="ARBA" id="ARBA00023136"/>
    </source>
</evidence>
<evidence type="ECO:0000256" key="2">
    <source>
        <dbReference type="ARBA" id="ARBA00004635"/>
    </source>
</evidence>
<gene>
    <name evidence="11 13" type="primary">flgH</name>
    <name evidence="13" type="ORF">D0544_07995</name>
</gene>
<accession>A0A3P3VSQ9</accession>
<protein>
    <recommendedName>
        <fullName evidence="11">Flagellar L-ring protein</fullName>
    </recommendedName>
    <alternativeName>
        <fullName evidence="11">Basal body L-ring protein</fullName>
    </alternativeName>
</protein>
<dbReference type="GO" id="GO:0009427">
    <property type="term" value="C:bacterial-type flagellum basal body, distal rod, L ring"/>
    <property type="evidence" value="ECO:0007669"/>
    <property type="project" value="InterPro"/>
</dbReference>
<feature type="chain" id="PRO_5018288158" description="Flagellar L-ring protein" evidence="12">
    <location>
        <begin position="23"/>
        <end position="227"/>
    </location>
</feature>
<evidence type="ECO:0000256" key="4">
    <source>
        <dbReference type="ARBA" id="ARBA00011439"/>
    </source>
</evidence>
<evidence type="ECO:0000256" key="1">
    <source>
        <dbReference type="ARBA" id="ARBA00002591"/>
    </source>
</evidence>
<dbReference type="PRINTS" id="PR01008">
    <property type="entry name" value="FLGLRINGFLGH"/>
</dbReference>
<proteinExistence type="inferred from homology"/>
<name>A0A3P3VSQ9_9GAMM</name>
<keyword evidence="13" id="KW-0282">Flagellum</keyword>
<dbReference type="InterPro" id="IPR000527">
    <property type="entry name" value="Flag_Lring"/>
</dbReference>
<evidence type="ECO:0000313" key="13">
    <source>
        <dbReference type="EMBL" id="RRJ85008.1"/>
    </source>
</evidence>
<reference evidence="13 14" key="2">
    <citation type="submission" date="2018-12" db="EMBL/GenBank/DDBJ databases">
        <title>Simiduia agarivorans gen. nov., sp. nov., a marine, agarolytic bacterium isolated from shallow coastal water from Keelung, Taiwan.</title>
        <authorList>
            <person name="Shieh W.Y."/>
        </authorList>
    </citation>
    <scope>NUCLEOTIDE SEQUENCE [LARGE SCALE GENOMIC DNA]</scope>
    <source>
        <strain evidence="13 14">GTF-13</strain>
    </source>
</reference>
<sequence>MSAMKIRILAAMGLLLLGGCMTPPPKPNDPAFAPTYPARPVAAEFNGGSLYQSGFGVSLYDDRKAYRVGDIITVQLQESTQAKKDADTDFSKDSTASISEPTAFGKTFKDVFGFDVAATLDASRAHEGEASSSQSNSLAGNITVTVSEVLPNGLLKIRGEKWLTLNQGDEYIRVTGLVRPDDIDTDNMVSSQKVADARISYAGTGSLADSNEAGWLSKLFNSPMFPF</sequence>
<dbReference type="PANTHER" id="PTHR34933">
    <property type="entry name" value="FLAGELLAR L-RING PROTEIN"/>
    <property type="match status" value="1"/>
</dbReference>
<feature type="signal peptide" evidence="12">
    <location>
        <begin position="1"/>
        <end position="22"/>
    </location>
</feature>
<keyword evidence="14" id="KW-1185">Reference proteome</keyword>
<evidence type="ECO:0000256" key="12">
    <source>
        <dbReference type="SAM" id="SignalP"/>
    </source>
</evidence>
<dbReference type="PROSITE" id="PS51257">
    <property type="entry name" value="PROKAR_LIPOPROTEIN"/>
    <property type="match status" value="1"/>
</dbReference>
<keyword evidence="10 11" id="KW-0449">Lipoprotein</keyword>
<dbReference type="Pfam" id="PF02107">
    <property type="entry name" value="FlgH"/>
    <property type="match status" value="1"/>
</dbReference>
<comment type="caution">
    <text evidence="13">The sequence shown here is derived from an EMBL/GenBank/DDBJ whole genome shotgun (WGS) entry which is preliminary data.</text>
</comment>
<keyword evidence="5 11" id="KW-0732">Signal</keyword>
<keyword evidence="13" id="KW-0966">Cell projection</keyword>
<dbReference type="EMBL" id="QWEZ01000001">
    <property type="protein sequence ID" value="RRJ85008.1"/>
    <property type="molecule type" value="Genomic_DNA"/>
</dbReference>